<dbReference type="Proteomes" id="UP000320300">
    <property type="component" value="Unassembled WGS sequence"/>
</dbReference>
<dbReference type="EMBL" id="FXTN01000002">
    <property type="protein sequence ID" value="SMO49176.1"/>
    <property type="molecule type" value="Genomic_DNA"/>
</dbReference>
<keyword evidence="6" id="KW-1185">Reference proteome</keyword>
<evidence type="ECO:0000313" key="5">
    <source>
        <dbReference type="EMBL" id="SMO49176.1"/>
    </source>
</evidence>
<accession>A0A521BPV2</accession>
<dbReference type="OrthoDB" id="629929at2"/>
<dbReference type="GO" id="GO:0003700">
    <property type="term" value="F:DNA-binding transcription factor activity"/>
    <property type="evidence" value="ECO:0007669"/>
    <property type="project" value="InterPro"/>
</dbReference>
<keyword evidence="1" id="KW-0805">Transcription regulation</keyword>
<dbReference type="AlphaFoldDB" id="A0A521BPV2"/>
<dbReference type="PANTHER" id="PTHR43280:SF32">
    <property type="entry name" value="TRANSCRIPTIONAL REGULATORY PROTEIN"/>
    <property type="match status" value="1"/>
</dbReference>
<dbReference type="PANTHER" id="PTHR43280">
    <property type="entry name" value="ARAC-FAMILY TRANSCRIPTIONAL REGULATOR"/>
    <property type="match status" value="1"/>
</dbReference>
<dbReference type="SMART" id="SM00342">
    <property type="entry name" value="HTH_ARAC"/>
    <property type="match status" value="1"/>
</dbReference>
<sequence>MIPVFELKKFYQVHDQEPDLLQPAAGHFNIFRMEDLTGSEDKPVSYSRRDFFKISLVKAEGNIHYADRTVEARGTVLAFTNPMIPFFWERTGAKQTGFVCIFTEAFFNRYGSVRDCPVFRNKDNGVMLLSPAEEFQFKALFEKIYSELTGDYEFKYDLLRSLVMEVIHTAQKKWPLQVNKTDPSKASERIAIKFRDLLEQQFPIELNRRSIRLRSARDFAGALNVQVNHLNKVLKTMTGQTTMQLINDRVIQEAGQLLKGTTWSVSEIARCLGFEEPNHFSAFFKSRSKFTPNQFRQLKKD</sequence>
<dbReference type="PROSITE" id="PS01124">
    <property type="entry name" value="HTH_ARAC_FAMILY_2"/>
    <property type="match status" value="1"/>
</dbReference>
<protein>
    <submittedName>
        <fullName evidence="5">AraC-type DNA-binding protein</fullName>
    </submittedName>
</protein>
<dbReference type="InterPro" id="IPR009057">
    <property type="entry name" value="Homeodomain-like_sf"/>
</dbReference>
<gene>
    <name evidence="5" type="ORF">SAMN06265348_102517</name>
</gene>
<dbReference type="GO" id="GO:0043565">
    <property type="term" value="F:sequence-specific DNA binding"/>
    <property type="evidence" value="ECO:0007669"/>
    <property type="project" value="InterPro"/>
</dbReference>
<evidence type="ECO:0000313" key="6">
    <source>
        <dbReference type="Proteomes" id="UP000320300"/>
    </source>
</evidence>
<keyword evidence="3" id="KW-0804">Transcription</keyword>
<dbReference type="Pfam" id="PF12833">
    <property type="entry name" value="HTH_18"/>
    <property type="match status" value="1"/>
</dbReference>
<dbReference type="InterPro" id="IPR018060">
    <property type="entry name" value="HTH_AraC"/>
</dbReference>
<evidence type="ECO:0000256" key="2">
    <source>
        <dbReference type="ARBA" id="ARBA00023125"/>
    </source>
</evidence>
<keyword evidence="2 5" id="KW-0238">DNA-binding</keyword>
<proteinExistence type="predicted"/>
<evidence type="ECO:0000259" key="4">
    <source>
        <dbReference type="PROSITE" id="PS01124"/>
    </source>
</evidence>
<dbReference type="SUPFAM" id="SSF46689">
    <property type="entry name" value="Homeodomain-like"/>
    <property type="match status" value="1"/>
</dbReference>
<evidence type="ECO:0000256" key="3">
    <source>
        <dbReference type="ARBA" id="ARBA00023163"/>
    </source>
</evidence>
<feature type="domain" description="HTH araC/xylS-type" evidence="4">
    <location>
        <begin position="196"/>
        <end position="298"/>
    </location>
</feature>
<organism evidence="5 6">
    <name type="scientific">Pedobacter westerhofensis</name>
    <dbReference type="NCBI Taxonomy" id="425512"/>
    <lineage>
        <taxon>Bacteria</taxon>
        <taxon>Pseudomonadati</taxon>
        <taxon>Bacteroidota</taxon>
        <taxon>Sphingobacteriia</taxon>
        <taxon>Sphingobacteriales</taxon>
        <taxon>Sphingobacteriaceae</taxon>
        <taxon>Pedobacter</taxon>
    </lineage>
</organism>
<dbReference type="Gene3D" id="1.10.10.60">
    <property type="entry name" value="Homeodomain-like"/>
    <property type="match status" value="1"/>
</dbReference>
<reference evidence="5 6" key="1">
    <citation type="submission" date="2017-05" db="EMBL/GenBank/DDBJ databases">
        <authorList>
            <person name="Varghese N."/>
            <person name="Submissions S."/>
        </authorList>
    </citation>
    <scope>NUCLEOTIDE SEQUENCE [LARGE SCALE GENOMIC DNA]</scope>
    <source>
        <strain evidence="5 6">DSM 19036</strain>
    </source>
</reference>
<name>A0A521BPV2_9SPHI</name>
<evidence type="ECO:0000256" key="1">
    <source>
        <dbReference type="ARBA" id="ARBA00023015"/>
    </source>
</evidence>